<keyword evidence="2" id="KW-0808">Transferase</keyword>
<dbReference type="InterPro" id="IPR011009">
    <property type="entry name" value="Kinase-like_dom_sf"/>
</dbReference>
<dbReference type="EMBL" id="MVGC01000075">
    <property type="protein sequence ID" value="RJE24597.1"/>
    <property type="molecule type" value="Genomic_DNA"/>
</dbReference>
<evidence type="ECO:0000313" key="3">
    <source>
        <dbReference type="Proteomes" id="UP000266188"/>
    </source>
</evidence>
<feature type="domain" description="Aminoglycoside phosphotransferase" evidence="1">
    <location>
        <begin position="56"/>
        <end position="122"/>
    </location>
</feature>
<comment type="caution">
    <text evidence="2">The sequence shown here is derived from an EMBL/GenBank/DDBJ whole genome shotgun (WGS) entry which is preliminary data.</text>
</comment>
<dbReference type="Gene3D" id="3.90.1200.10">
    <property type="match status" value="1"/>
</dbReference>
<dbReference type="AlphaFoldDB" id="A0A3A2ZT65"/>
<keyword evidence="3" id="KW-1185">Reference proteome</keyword>
<protein>
    <submittedName>
        <fullName evidence="2">Phosphotransferase enzyme family</fullName>
    </submittedName>
</protein>
<sequence>MDLRSLPYPPGTSFGGVGGSGCKDIRRHLRRNNKQITDLSDFEDFLLDGSHSGGGVFAELIRQLSSPTHSPLSPSIVFTHGDLRPDNIVVDMGNGSEWIVTGLLDWEYSGFYPEYYEAVKCTNCLAPYEENDWFLYLPDCVSPKNYAHWWLLDRVRETWFI</sequence>
<reference evidence="3" key="1">
    <citation type="submission" date="2017-02" db="EMBL/GenBank/DDBJ databases">
        <authorList>
            <person name="Tafer H."/>
            <person name="Lopandic K."/>
        </authorList>
    </citation>
    <scope>NUCLEOTIDE SEQUENCE [LARGE SCALE GENOMIC DNA]</scope>
    <source>
        <strain evidence="3">CBS 366.77</strain>
    </source>
</reference>
<dbReference type="InterPro" id="IPR002575">
    <property type="entry name" value="Aminoglycoside_PTrfase"/>
</dbReference>
<dbReference type="PANTHER" id="PTHR21310:SF58">
    <property type="entry name" value="AMINOGLYCOSIDE PHOSPHOTRANSFERASE DOMAIN-CONTAINING PROTEIN"/>
    <property type="match status" value="1"/>
</dbReference>
<dbReference type="PROSITE" id="PS51257">
    <property type="entry name" value="PROKAR_LIPOPROTEIN"/>
    <property type="match status" value="1"/>
</dbReference>
<evidence type="ECO:0000313" key="2">
    <source>
        <dbReference type="EMBL" id="RJE24597.1"/>
    </source>
</evidence>
<dbReference type="PANTHER" id="PTHR21310">
    <property type="entry name" value="AMINOGLYCOSIDE PHOSPHOTRANSFERASE-RELATED-RELATED"/>
    <property type="match status" value="1"/>
</dbReference>
<dbReference type="SUPFAM" id="SSF56112">
    <property type="entry name" value="Protein kinase-like (PK-like)"/>
    <property type="match status" value="1"/>
</dbReference>
<name>A0A3A2ZT65_9EURO</name>
<gene>
    <name evidence="2" type="ORF">PHISCL_03075</name>
</gene>
<dbReference type="Pfam" id="PF01636">
    <property type="entry name" value="APH"/>
    <property type="match status" value="1"/>
</dbReference>
<dbReference type="OrthoDB" id="2906425at2759"/>
<dbReference type="Proteomes" id="UP000266188">
    <property type="component" value="Unassembled WGS sequence"/>
</dbReference>
<organism evidence="2 3">
    <name type="scientific">Aspergillus sclerotialis</name>
    <dbReference type="NCBI Taxonomy" id="2070753"/>
    <lineage>
        <taxon>Eukaryota</taxon>
        <taxon>Fungi</taxon>
        <taxon>Dikarya</taxon>
        <taxon>Ascomycota</taxon>
        <taxon>Pezizomycotina</taxon>
        <taxon>Eurotiomycetes</taxon>
        <taxon>Eurotiomycetidae</taxon>
        <taxon>Eurotiales</taxon>
        <taxon>Aspergillaceae</taxon>
        <taxon>Aspergillus</taxon>
        <taxon>Aspergillus subgen. Polypaecilum</taxon>
    </lineage>
</organism>
<dbReference type="GO" id="GO:0016740">
    <property type="term" value="F:transferase activity"/>
    <property type="evidence" value="ECO:0007669"/>
    <property type="project" value="UniProtKB-KW"/>
</dbReference>
<dbReference type="InterPro" id="IPR051678">
    <property type="entry name" value="AGP_Transferase"/>
</dbReference>
<accession>A0A3A2ZT65</accession>
<proteinExistence type="predicted"/>
<evidence type="ECO:0000259" key="1">
    <source>
        <dbReference type="Pfam" id="PF01636"/>
    </source>
</evidence>
<dbReference type="STRING" id="2070753.A0A3A2ZT65"/>